<evidence type="ECO:0000313" key="4">
    <source>
        <dbReference type="Proteomes" id="UP000237271"/>
    </source>
</evidence>
<reference evidence="3 4" key="1">
    <citation type="journal article" date="2017" name="Genome Biol. Evol.">
        <title>Phytophthora megakarya and P. palmivora, closely related causal agents of cacao black pod rot, underwent increases in genome sizes and gene numbers by different mechanisms.</title>
        <authorList>
            <person name="Ali S.S."/>
            <person name="Shao J."/>
            <person name="Lary D.J."/>
            <person name="Kronmiller B."/>
            <person name="Shen D."/>
            <person name="Strem M.D."/>
            <person name="Amoako-Attah I."/>
            <person name="Akrofi A.Y."/>
            <person name="Begoude B.A."/>
            <person name="Ten Hoopen G.M."/>
            <person name="Coulibaly K."/>
            <person name="Kebe B.I."/>
            <person name="Melnick R.L."/>
            <person name="Guiltinan M.J."/>
            <person name="Tyler B.M."/>
            <person name="Meinhardt L.W."/>
            <person name="Bailey B.A."/>
        </authorList>
    </citation>
    <scope>NUCLEOTIDE SEQUENCE [LARGE SCALE GENOMIC DNA]</scope>
    <source>
        <strain evidence="4">sbr112.9</strain>
    </source>
</reference>
<sequence>MKFQVVIVVLATLLISVHGGFRQCAAKAPDNRYESSGFLTADFTQKACAASGGSIDPNRKGNLKCCNVPDAREIDFNNSCNGQKAGNPNFRPSAGPCVYRHSPDLL</sequence>
<comment type="caution">
    <text evidence="3">The sequence shown here is derived from an EMBL/GenBank/DDBJ whole genome shotgun (WGS) entry which is preliminary data.</text>
</comment>
<organism evidence="3 4">
    <name type="scientific">Phytophthora palmivora</name>
    <dbReference type="NCBI Taxonomy" id="4796"/>
    <lineage>
        <taxon>Eukaryota</taxon>
        <taxon>Sar</taxon>
        <taxon>Stramenopiles</taxon>
        <taxon>Oomycota</taxon>
        <taxon>Peronosporomycetes</taxon>
        <taxon>Peronosporales</taxon>
        <taxon>Peronosporaceae</taxon>
        <taxon>Phytophthora</taxon>
    </lineage>
</organism>
<evidence type="ECO:0000313" key="3">
    <source>
        <dbReference type="EMBL" id="POM71277.1"/>
    </source>
</evidence>
<feature type="region of interest" description="Disordered" evidence="1">
    <location>
        <begin position="84"/>
        <end position="106"/>
    </location>
</feature>
<protein>
    <submittedName>
        <fullName evidence="3">Uncharacterized protein</fullName>
    </submittedName>
</protein>
<dbReference type="OrthoDB" id="118307at2759"/>
<keyword evidence="4" id="KW-1185">Reference proteome</keyword>
<evidence type="ECO:0000256" key="2">
    <source>
        <dbReference type="SAM" id="SignalP"/>
    </source>
</evidence>
<feature type="signal peptide" evidence="2">
    <location>
        <begin position="1"/>
        <end position="19"/>
    </location>
</feature>
<keyword evidence="2" id="KW-0732">Signal</keyword>
<evidence type="ECO:0000256" key="1">
    <source>
        <dbReference type="SAM" id="MobiDB-lite"/>
    </source>
</evidence>
<name>A0A2P4Y0F2_9STRA</name>
<gene>
    <name evidence="3" type="ORF">PHPALM_12174</name>
</gene>
<dbReference type="AlphaFoldDB" id="A0A2P4Y0F2"/>
<proteinExistence type="predicted"/>
<feature type="chain" id="PRO_5015176260" evidence="2">
    <location>
        <begin position="20"/>
        <end position="106"/>
    </location>
</feature>
<accession>A0A2P4Y0F2</accession>
<dbReference type="Proteomes" id="UP000237271">
    <property type="component" value="Unassembled WGS sequence"/>
</dbReference>
<dbReference type="EMBL" id="NCKW01006545">
    <property type="protein sequence ID" value="POM71277.1"/>
    <property type="molecule type" value="Genomic_DNA"/>
</dbReference>